<accession>A0ABT5N2S3</accession>
<feature type="region of interest" description="Disordered" evidence="2">
    <location>
        <begin position="274"/>
        <end position="336"/>
    </location>
</feature>
<evidence type="ECO:0000256" key="1">
    <source>
        <dbReference type="PROSITE-ProRule" id="PRU00339"/>
    </source>
</evidence>
<dbReference type="SUPFAM" id="SSF48452">
    <property type="entry name" value="TPR-like"/>
    <property type="match status" value="1"/>
</dbReference>
<feature type="repeat" description="TPR" evidence="1">
    <location>
        <begin position="69"/>
        <end position="102"/>
    </location>
</feature>
<dbReference type="RefSeq" id="WP_273952652.1">
    <property type="nucleotide sequence ID" value="NZ_JAQSIP010000007.1"/>
</dbReference>
<evidence type="ECO:0000313" key="4">
    <source>
        <dbReference type="Proteomes" id="UP001528673"/>
    </source>
</evidence>
<dbReference type="InterPro" id="IPR011990">
    <property type="entry name" value="TPR-like_helical_dom_sf"/>
</dbReference>
<feature type="region of interest" description="Disordered" evidence="2">
    <location>
        <begin position="126"/>
        <end position="158"/>
    </location>
</feature>
<evidence type="ECO:0000313" key="3">
    <source>
        <dbReference type="EMBL" id="MDD0839966.1"/>
    </source>
</evidence>
<dbReference type="Gene3D" id="1.25.40.10">
    <property type="entry name" value="Tetratricopeptide repeat domain"/>
    <property type="match status" value="1"/>
</dbReference>
<dbReference type="Pfam" id="PF13432">
    <property type="entry name" value="TPR_16"/>
    <property type="match status" value="1"/>
</dbReference>
<reference evidence="3 4" key="1">
    <citation type="submission" date="2023-02" db="EMBL/GenBank/DDBJ databases">
        <title>Bacterial whole genomic sequence of Curvibacter sp. HBC61.</title>
        <authorList>
            <person name="Le V."/>
            <person name="Ko S.-R."/>
            <person name="Ahn C.-Y."/>
            <person name="Oh H.-M."/>
        </authorList>
    </citation>
    <scope>NUCLEOTIDE SEQUENCE [LARGE SCALE GENOMIC DNA]</scope>
    <source>
        <strain evidence="3 4">HBC61</strain>
    </source>
</reference>
<feature type="compositionally biased region" description="Low complexity" evidence="2">
    <location>
        <begin position="308"/>
        <end position="336"/>
    </location>
</feature>
<keyword evidence="4" id="KW-1185">Reference proteome</keyword>
<keyword evidence="1" id="KW-0802">TPR repeat</keyword>
<organism evidence="3 4">
    <name type="scientific">Curvibacter cyanobacteriorum</name>
    <dbReference type="NCBI Taxonomy" id="3026422"/>
    <lineage>
        <taxon>Bacteria</taxon>
        <taxon>Pseudomonadati</taxon>
        <taxon>Pseudomonadota</taxon>
        <taxon>Betaproteobacteria</taxon>
        <taxon>Burkholderiales</taxon>
        <taxon>Comamonadaceae</taxon>
        <taxon>Curvibacter</taxon>
    </lineage>
</organism>
<comment type="caution">
    <text evidence="3">The sequence shown here is derived from an EMBL/GenBank/DDBJ whole genome shotgun (WGS) entry which is preliminary data.</text>
</comment>
<proteinExistence type="predicted"/>
<dbReference type="Proteomes" id="UP001528673">
    <property type="component" value="Unassembled WGS sequence"/>
</dbReference>
<protein>
    <submittedName>
        <fullName evidence="3">Tetratricopeptide repeat protein</fullName>
    </submittedName>
</protein>
<evidence type="ECO:0000256" key="2">
    <source>
        <dbReference type="SAM" id="MobiDB-lite"/>
    </source>
</evidence>
<sequence>MLTALSFLSSSPGARRGRHWLAGLALVLAASFAWALPTPKDIEQAVNAGEYRQAETMLREVLKEKPNSPKAHYQLGEVLAREGRNGDARQALLEAQRLDPSLKFASDPQRFRQLLDKIPLSDSKSALPAPASASASPSAAPLNSPAAPAAPVAHSSPASAPASGGGFPWFYLVIAAGVLFAVWKIASRVLTPPAPAMAGMGAGSASASMGGNGFGRAPTAPGYGQAPYGQPGYGQPGYGAPASSGPGIGGVVLGGLAGAAAGYGLAKVLEHGDESRSSGQAGAGSGSGTGHSVSDNSAGYVPIDNPPDYGAFDAGSGASDSWDSGGDAGGSDDNNW</sequence>
<dbReference type="EMBL" id="JAQSIP010000007">
    <property type="protein sequence ID" value="MDD0839966.1"/>
    <property type="molecule type" value="Genomic_DNA"/>
</dbReference>
<gene>
    <name evidence="3" type="ORF">PSQ40_15385</name>
</gene>
<dbReference type="InterPro" id="IPR019734">
    <property type="entry name" value="TPR_rpt"/>
</dbReference>
<dbReference type="PROSITE" id="PS50005">
    <property type="entry name" value="TPR"/>
    <property type="match status" value="1"/>
</dbReference>
<name>A0ABT5N2S3_9BURK</name>